<feature type="transmembrane region" description="Helical" evidence="14">
    <location>
        <begin position="92"/>
        <end position="110"/>
    </location>
</feature>
<evidence type="ECO:0000256" key="14">
    <source>
        <dbReference type="RuleBase" id="RU367007"/>
    </source>
</evidence>
<dbReference type="AlphaFoldDB" id="A0A1R1XV55"/>
<comment type="caution">
    <text evidence="16">The sequence shown here is derived from an EMBL/GenBank/DDBJ whole genome shotgun (WGS) entry which is preliminary data.</text>
</comment>
<dbReference type="InterPro" id="IPR003342">
    <property type="entry name" value="ArnT-like_N"/>
</dbReference>
<comment type="similarity">
    <text evidence="3 14">Belongs to the glycosyltransferase 39 family.</text>
</comment>
<dbReference type="Pfam" id="PF02815">
    <property type="entry name" value="MIR"/>
    <property type="match status" value="1"/>
</dbReference>
<keyword evidence="5 14" id="KW-0328">Glycosyltransferase</keyword>
<dbReference type="Pfam" id="PF02366">
    <property type="entry name" value="PMT"/>
    <property type="match status" value="1"/>
</dbReference>
<feature type="transmembrane region" description="Helical" evidence="14">
    <location>
        <begin position="180"/>
        <end position="199"/>
    </location>
</feature>
<dbReference type="PANTHER" id="PTHR10050">
    <property type="entry name" value="DOLICHYL-PHOSPHATE-MANNOSE--PROTEIN MANNOSYLTRANSFERASE"/>
    <property type="match status" value="1"/>
</dbReference>
<keyword evidence="9 14" id="KW-0256">Endoplasmic reticulum</keyword>
<gene>
    <name evidence="16" type="ORF">AYI70_g5326</name>
</gene>
<name>A0A1R1XV55_9FUNG</name>
<dbReference type="OrthoDB" id="292747at2759"/>
<feature type="transmembrane region" description="Helical" evidence="14">
    <location>
        <begin position="211"/>
        <end position="229"/>
    </location>
</feature>
<feature type="transmembrane region" description="Helical" evidence="14">
    <location>
        <begin position="752"/>
        <end position="768"/>
    </location>
</feature>
<dbReference type="SUPFAM" id="SSF82109">
    <property type="entry name" value="MIR domain"/>
    <property type="match status" value="1"/>
</dbReference>
<dbReference type="UniPathway" id="UPA00378"/>
<dbReference type="SMART" id="SM00472">
    <property type="entry name" value="MIR"/>
    <property type="match status" value="3"/>
</dbReference>
<evidence type="ECO:0000256" key="6">
    <source>
        <dbReference type="ARBA" id="ARBA00022679"/>
    </source>
</evidence>
<sequence>MFEDNLSAKRRNKSFSPAQIILPQNQSIELESIDINSDKKKKYLPNNSSFSSLSDSFPKGSSFSVDNLIKRSSHLFSSSVYSSKKFIHDNKIDVIIVVLLTIAGLFTRIYKIGISNKVTWDEAHFGKFGAFYINRTFYHDVHPPLAKMLVALAEVIAGHNGTFDFPSGNEYPSYVNYVSMRIQLALYGILLIPLAYVTCKSLHMSRNTSTLAALFILFDNALCVMSKFILLDQPLLFFTALSIMCFAKFGQYRRQAFTNKWFLWLALTGVSLGFVLSSKWIGLFCVATVGLSTVMHLWEMYGQLKMPLEYYLNHWAARIVCLIFIPLVIYLLTFVVHFGILNRAGSGDERLSTKFQAGQIGHRLNTQPIDVADNSTARLRSYYSRSGLLHSHNHTYPTNSIQYQATTFQGKDFNNEWLLYLDAESQLKKTDPTSKIFEDGDFMRLVHKNSSRVLRTISQEAPITPSDLMVSTYDNSKETDLDKSDLWKIEIFKQTGPLKDNKIHPIITKFVLRNVKYDCLLRTKPRHLPSWGWNQREVSCTKIKKSDYSDEVFWNVEEHTNTALKNGNMGKYVSSFLLFDIVQLNIEMANSNNALVPDQDKYNQLESTPEMWPFLYRPMRMVGWGDTEIKYYEIGNPILWWLSSFAILLFPFQILVCSILYSRFLSAKKHGKTTIPLPQPNMSNIIDSPMTGLPAGYSTISNSSNSFSIEIGGSALYKLVNDKNYWIGAYLLWSGWAFHYLPFFLMGRVTYLHHYLPALYFALLFLAYQIDYLTKFSFRSNKVALNRIVVVLALASMIVFIYFFPFTVGYNKPAKDLKGRVWRSSWNVYEDPFEI</sequence>
<comment type="catalytic activity">
    <reaction evidence="13 14">
        <text>a di-trans,poly-cis-dolichyl beta-D-mannosyl phosphate + L-seryl-[protein] = 3-O-(alpha-D-mannosyl)-L-seryl-[protein] + a di-trans,poly-cis-dolichyl phosphate + H(+)</text>
        <dbReference type="Rhea" id="RHEA:17377"/>
        <dbReference type="Rhea" id="RHEA-COMP:9863"/>
        <dbReference type="Rhea" id="RHEA-COMP:13546"/>
        <dbReference type="Rhea" id="RHEA-COMP:19498"/>
        <dbReference type="Rhea" id="RHEA-COMP:19501"/>
        <dbReference type="ChEBI" id="CHEBI:15378"/>
        <dbReference type="ChEBI" id="CHEBI:29999"/>
        <dbReference type="ChEBI" id="CHEBI:57683"/>
        <dbReference type="ChEBI" id="CHEBI:58211"/>
        <dbReference type="ChEBI" id="CHEBI:137321"/>
        <dbReference type="EC" id="2.4.1.109"/>
    </reaction>
</comment>
<dbReference type="InterPro" id="IPR032421">
    <property type="entry name" value="PMT_4TMC"/>
</dbReference>
<dbReference type="EC" id="2.4.1.109" evidence="4 14"/>
<evidence type="ECO:0000259" key="15">
    <source>
        <dbReference type="PROSITE" id="PS50919"/>
    </source>
</evidence>
<evidence type="ECO:0000256" key="9">
    <source>
        <dbReference type="ARBA" id="ARBA00022824"/>
    </source>
</evidence>
<dbReference type="Pfam" id="PF16192">
    <property type="entry name" value="PMT_4TMC"/>
    <property type="match status" value="2"/>
</dbReference>
<feature type="transmembrane region" description="Helical" evidence="14">
    <location>
        <begin position="262"/>
        <end position="295"/>
    </location>
</feature>
<reference evidence="16 17" key="1">
    <citation type="submission" date="2017-01" db="EMBL/GenBank/DDBJ databases">
        <authorList>
            <person name="Mah S.A."/>
            <person name="Swanson W.J."/>
            <person name="Moy G.W."/>
            <person name="Vacquier V.D."/>
        </authorList>
    </citation>
    <scope>NUCLEOTIDE SEQUENCE [LARGE SCALE GENOMIC DNA]</scope>
    <source>
        <strain evidence="16 17">GSMNP</strain>
    </source>
</reference>
<dbReference type="InterPro" id="IPR027005">
    <property type="entry name" value="PMT-like"/>
</dbReference>
<feature type="domain" description="MIR" evidence="15">
    <location>
        <begin position="434"/>
        <end position="492"/>
    </location>
</feature>
<keyword evidence="11 14" id="KW-0472">Membrane</keyword>
<evidence type="ECO:0000256" key="11">
    <source>
        <dbReference type="ARBA" id="ARBA00023136"/>
    </source>
</evidence>
<dbReference type="EMBL" id="LSSN01001733">
    <property type="protein sequence ID" value="OMJ18496.1"/>
    <property type="molecule type" value="Genomic_DNA"/>
</dbReference>
<dbReference type="InterPro" id="IPR016093">
    <property type="entry name" value="MIR_motif"/>
</dbReference>
<keyword evidence="6 14" id="KW-0808">Transferase</keyword>
<comment type="pathway">
    <text evidence="2 14">Protein modification; protein glycosylation.</text>
</comment>
<dbReference type="InterPro" id="IPR036300">
    <property type="entry name" value="MIR_dom_sf"/>
</dbReference>
<feature type="transmembrane region" description="Helical" evidence="14">
    <location>
        <begin position="638"/>
        <end position="661"/>
    </location>
</feature>
<dbReference type="PANTHER" id="PTHR10050:SF46">
    <property type="entry name" value="PROTEIN O-MANNOSYL-TRANSFERASE 2"/>
    <property type="match status" value="1"/>
</dbReference>
<comment type="function">
    <text evidence="14">Transfers mannose from Dol-P-mannose to Ser or Thr residues on proteins.</text>
</comment>
<comment type="catalytic activity">
    <reaction evidence="12 14">
        <text>a di-trans,poly-cis-dolichyl beta-D-mannosyl phosphate + L-threonyl-[protein] = 3-O-(alpha-D-mannosyl)-L-threonyl-[protein] + a di-trans,poly-cis-dolichyl phosphate + H(+)</text>
        <dbReference type="Rhea" id="RHEA:53396"/>
        <dbReference type="Rhea" id="RHEA-COMP:11060"/>
        <dbReference type="Rhea" id="RHEA-COMP:13547"/>
        <dbReference type="Rhea" id="RHEA-COMP:19498"/>
        <dbReference type="Rhea" id="RHEA-COMP:19501"/>
        <dbReference type="ChEBI" id="CHEBI:15378"/>
        <dbReference type="ChEBI" id="CHEBI:30013"/>
        <dbReference type="ChEBI" id="CHEBI:57683"/>
        <dbReference type="ChEBI" id="CHEBI:58211"/>
        <dbReference type="ChEBI" id="CHEBI:137323"/>
        <dbReference type="EC" id="2.4.1.109"/>
    </reaction>
</comment>
<keyword evidence="8" id="KW-0677">Repeat</keyword>
<proteinExistence type="inferred from homology"/>
<evidence type="ECO:0000256" key="8">
    <source>
        <dbReference type="ARBA" id="ARBA00022737"/>
    </source>
</evidence>
<keyword evidence="17" id="KW-1185">Reference proteome</keyword>
<evidence type="ECO:0000256" key="13">
    <source>
        <dbReference type="ARBA" id="ARBA00045102"/>
    </source>
</evidence>
<evidence type="ECO:0000256" key="10">
    <source>
        <dbReference type="ARBA" id="ARBA00022989"/>
    </source>
</evidence>
<dbReference type="Gene3D" id="2.80.10.50">
    <property type="match status" value="1"/>
</dbReference>
<feature type="transmembrane region" description="Helical" evidence="14">
    <location>
        <begin position="235"/>
        <end position="250"/>
    </location>
</feature>
<evidence type="ECO:0000256" key="1">
    <source>
        <dbReference type="ARBA" id="ARBA00004477"/>
    </source>
</evidence>
<comment type="subcellular location">
    <subcellularLocation>
        <location evidence="1 14">Endoplasmic reticulum membrane</location>
        <topology evidence="1 14">Multi-pass membrane protein</topology>
    </subcellularLocation>
</comment>
<dbReference type="PROSITE" id="PS50919">
    <property type="entry name" value="MIR"/>
    <property type="match status" value="1"/>
</dbReference>
<protein>
    <recommendedName>
        <fullName evidence="4 14">Dolichyl-phosphate-mannose--protein mannosyltransferase</fullName>
        <ecNumber evidence="4 14">2.4.1.109</ecNumber>
    </recommendedName>
</protein>
<dbReference type="Proteomes" id="UP000187283">
    <property type="component" value="Unassembled WGS sequence"/>
</dbReference>
<evidence type="ECO:0000313" key="17">
    <source>
        <dbReference type="Proteomes" id="UP000187283"/>
    </source>
</evidence>
<feature type="transmembrane region" description="Helical" evidence="14">
    <location>
        <begin position="725"/>
        <end position="745"/>
    </location>
</feature>
<evidence type="ECO:0000256" key="3">
    <source>
        <dbReference type="ARBA" id="ARBA00007222"/>
    </source>
</evidence>
<evidence type="ECO:0000256" key="4">
    <source>
        <dbReference type="ARBA" id="ARBA00012839"/>
    </source>
</evidence>
<keyword evidence="7 14" id="KW-0812">Transmembrane</keyword>
<accession>A0A1R1XV55</accession>
<feature type="transmembrane region" description="Helical" evidence="14">
    <location>
        <begin position="788"/>
        <end position="810"/>
    </location>
</feature>
<evidence type="ECO:0000256" key="12">
    <source>
        <dbReference type="ARBA" id="ARBA00045085"/>
    </source>
</evidence>
<evidence type="ECO:0000256" key="2">
    <source>
        <dbReference type="ARBA" id="ARBA00004922"/>
    </source>
</evidence>
<dbReference type="GO" id="GO:0005789">
    <property type="term" value="C:endoplasmic reticulum membrane"/>
    <property type="evidence" value="ECO:0007669"/>
    <property type="project" value="UniProtKB-SubCell"/>
</dbReference>
<dbReference type="STRING" id="133412.A0A1R1XV55"/>
<evidence type="ECO:0000256" key="7">
    <source>
        <dbReference type="ARBA" id="ARBA00022692"/>
    </source>
</evidence>
<evidence type="ECO:0000313" key="16">
    <source>
        <dbReference type="EMBL" id="OMJ18496.1"/>
    </source>
</evidence>
<keyword evidence="10 14" id="KW-1133">Transmembrane helix</keyword>
<feature type="transmembrane region" description="Helical" evidence="14">
    <location>
        <begin position="315"/>
        <end position="341"/>
    </location>
</feature>
<dbReference type="CDD" id="cd23276">
    <property type="entry name" value="beta-trefoil_MIR_PMT"/>
    <property type="match status" value="1"/>
</dbReference>
<dbReference type="GO" id="GO:0004169">
    <property type="term" value="F:dolichyl-phosphate-mannose-protein mannosyltransferase activity"/>
    <property type="evidence" value="ECO:0007669"/>
    <property type="project" value="UniProtKB-UniRule"/>
</dbReference>
<evidence type="ECO:0000256" key="5">
    <source>
        <dbReference type="ARBA" id="ARBA00022676"/>
    </source>
</evidence>
<organism evidence="16 17">
    <name type="scientific">Smittium culicis</name>
    <dbReference type="NCBI Taxonomy" id="133412"/>
    <lineage>
        <taxon>Eukaryota</taxon>
        <taxon>Fungi</taxon>
        <taxon>Fungi incertae sedis</taxon>
        <taxon>Zoopagomycota</taxon>
        <taxon>Kickxellomycotina</taxon>
        <taxon>Harpellomycetes</taxon>
        <taxon>Harpellales</taxon>
        <taxon>Legeriomycetaceae</taxon>
        <taxon>Smittium</taxon>
    </lineage>
</organism>